<dbReference type="Gene3D" id="1.10.287.130">
    <property type="match status" value="1"/>
</dbReference>
<evidence type="ECO:0000256" key="3">
    <source>
        <dbReference type="ARBA" id="ARBA00022553"/>
    </source>
</evidence>
<dbReference type="InterPro" id="IPR004358">
    <property type="entry name" value="Sig_transdc_His_kin-like_C"/>
</dbReference>
<dbReference type="GO" id="GO:0016301">
    <property type="term" value="F:kinase activity"/>
    <property type="evidence" value="ECO:0007669"/>
    <property type="project" value="UniProtKB-KW"/>
</dbReference>
<evidence type="ECO:0000256" key="2">
    <source>
        <dbReference type="ARBA" id="ARBA00012438"/>
    </source>
</evidence>
<keyword evidence="4" id="KW-0808">Transferase</keyword>
<dbReference type="InterPro" id="IPR003661">
    <property type="entry name" value="HisK_dim/P_dom"/>
</dbReference>
<evidence type="ECO:0000313" key="11">
    <source>
        <dbReference type="Proteomes" id="UP001378956"/>
    </source>
</evidence>
<dbReference type="CDD" id="cd00082">
    <property type="entry name" value="HisKA"/>
    <property type="match status" value="1"/>
</dbReference>
<feature type="region of interest" description="Disordered" evidence="7">
    <location>
        <begin position="438"/>
        <end position="457"/>
    </location>
</feature>
<dbReference type="Gene3D" id="3.30.565.10">
    <property type="entry name" value="Histidine kinase-like ATPase, C-terminal domain"/>
    <property type="match status" value="1"/>
</dbReference>
<evidence type="ECO:0000259" key="9">
    <source>
        <dbReference type="PROSITE" id="PS50109"/>
    </source>
</evidence>
<feature type="transmembrane region" description="Helical" evidence="8">
    <location>
        <begin position="80"/>
        <end position="97"/>
    </location>
</feature>
<dbReference type="InterPro" id="IPR003594">
    <property type="entry name" value="HATPase_dom"/>
</dbReference>
<dbReference type="EC" id="2.7.13.3" evidence="2"/>
<feature type="domain" description="Histidine kinase" evidence="9">
    <location>
        <begin position="213"/>
        <end position="429"/>
    </location>
</feature>
<evidence type="ECO:0000256" key="1">
    <source>
        <dbReference type="ARBA" id="ARBA00000085"/>
    </source>
</evidence>
<dbReference type="PRINTS" id="PR00344">
    <property type="entry name" value="BCTRLSENSOR"/>
</dbReference>
<dbReference type="SMART" id="SM00388">
    <property type="entry name" value="HisKA"/>
    <property type="match status" value="1"/>
</dbReference>
<comment type="catalytic activity">
    <reaction evidence="1">
        <text>ATP + protein L-histidine = ADP + protein N-phospho-L-histidine.</text>
        <dbReference type="EC" id="2.7.13.3"/>
    </reaction>
</comment>
<feature type="transmembrane region" description="Helical" evidence="8">
    <location>
        <begin position="165"/>
        <end position="183"/>
    </location>
</feature>
<comment type="caution">
    <text evidence="10">The sequence shown here is derived from an EMBL/GenBank/DDBJ whole genome shotgun (WGS) entry which is preliminary data.</text>
</comment>
<dbReference type="InterPro" id="IPR005467">
    <property type="entry name" value="His_kinase_dom"/>
</dbReference>
<keyword evidence="8" id="KW-0472">Membrane</keyword>
<dbReference type="PANTHER" id="PTHR43711:SF26">
    <property type="entry name" value="SENSOR HISTIDINE KINASE RCSC"/>
    <property type="match status" value="1"/>
</dbReference>
<dbReference type="PANTHER" id="PTHR43711">
    <property type="entry name" value="TWO-COMPONENT HISTIDINE KINASE"/>
    <property type="match status" value="1"/>
</dbReference>
<feature type="transmembrane region" description="Helical" evidence="8">
    <location>
        <begin position="125"/>
        <end position="145"/>
    </location>
</feature>
<keyword evidence="6" id="KW-0902">Two-component regulatory system</keyword>
<dbReference type="CDD" id="cd00075">
    <property type="entry name" value="HATPase"/>
    <property type="match status" value="1"/>
</dbReference>
<feature type="transmembrane region" description="Helical" evidence="8">
    <location>
        <begin position="49"/>
        <end position="68"/>
    </location>
</feature>
<organism evidence="10 11">
    <name type="scientific">Pedobacter panaciterrae</name>
    <dbReference type="NCBI Taxonomy" id="363849"/>
    <lineage>
        <taxon>Bacteria</taxon>
        <taxon>Pseudomonadati</taxon>
        <taxon>Bacteroidota</taxon>
        <taxon>Sphingobacteriia</taxon>
        <taxon>Sphingobacteriales</taxon>
        <taxon>Sphingobacteriaceae</taxon>
        <taxon>Pedobacter</taxon>
    </lineage>
</organism>
<sequence length="457" mass="50249">MIKSIKGLHAKLIGNSADTPLQARIFHEVSLIAMIGLPLAVLVNIVIKVPLANIALSAGWMVTAAMYINSRYFGRLQLSFIIFSAGTSLLMAFNYFINSGIHGPTLILYLLSLVFTLSVMPTRQYVFWMLINVGIVGGLLLVEYYNRGFVKVTYAKRSDLFLDTATTYICVVVCMGAVFSYLINSYQREKNNALAASLALKDANDSKTRLLSILSHDLRSPLNSIASFLEMLHEYELSPDERRFLEKNLLNETKNTQVLLHNLLNWTKSQMDGGTSVNMVRLNLFEIVSTCLAVQQAAADIKTVTIGVNIDPSAELTADLDMLKLVIRNLINNAIKFTLPGGNIQIYSSRDSGRVRLHIMDNGVGIPVARQGNLFELNAASTYGTSNEKGVGLGLNLCKEYTEMQKGKISFHSVPGNGTTFTLEFPEANDEGIVGSHTGNYLTTDSSKELASQTPQI</sequence>
<evidence type="ECO:0000256" key="8">
    <source>
        <dbReference type="SAM" id="Phobius"/>
    </source>
</evidence>
<dbReference type="Pfam" id="PF00512">
    <property type="entry name" value="HisKA"/>
    <property type="match status" value="1"/>
</dbReference>
<keyword evidence="3" id="KW-0597">Phosphoprotein</keyword>
<dbReference type="Proteomes" id="UP001378956">
    <property type="component" value="Unassembled WGS sequence"/>
</dbReference>
<evidence type="ECO:0000256" key="4">
    <source>
        <dbReference type="ARBA" id="ARBA00022679"/>
    </source>
</evidence>
<gene>
    <name evidence="10" type="ORF">WAE58_14585</name>
</gene>
<name>A0ABU8NP53_9SPHI</name>
<dbReference type="Pfam" id="PF02518">
    <property type="entry name" value="HATPase_c"/>
    <property type="match status" value="1"/>
</dbReference>
<protein>
    <recommendedName>
        <fullName evidence="2">histidine kinase</fullName>
        <ecNumber evidence="2">2.7.13.3</ecNumber>
    </recommendedName>
</protein>
<dbReference type="InterPro" id="IPR036097">
    <property type="entry name" value="HisK_dim/P_sf"/>
</dbReference>
<dbReference type="InterPro" id="IPR036890">
    <property type="entry name" value="HATPase_C_sf"/>
</dbReference>
<dbReference type="EMBL" id="JBBEUB010000004">
    <property type="protein sequence ID" value="MEJ2903668.1"/>
    <property type="molecule type" value="Genomic_DNA"/>
</dbReference>
<keyword evidence="11" id="KW-1185">Reference proteome</keyword>
<dbReference type="SUPFAM" id="SSF55874">
    <property type="entry name" value="ATPase domain of HSP90 chaperone/DNA topoisomerase II/histidine kinase"/>
    <property type="match status" value="1"/>
</dbReference>
<dbReference type="SMART" id="SM00387">
    <property type="entry name" value="HATPase_c"/>
    <property type="match status" value="1"/>
</dbReference>
<proteinExistence type="predicted"/>
<reference evidence="10 11" key="1">
    <citation type="submission" date="2024-03" db="EMBL/GenBank/DDBJ databases">
        <title>Sequence of Lycoming College Course Isolates.</title>
        <authorList>
            <person name="Plotts O."/>
            <person name="Newman J."/>
        </authorList>
    </citation>
    <scope>NUCLEOTIDE SEQUENCE [LARGE SCALE GENOMIC DNA]</scope>
    <source>
        <strain evidence="10 11">CJB-3</strain>
    </source>
</reference>
<evidence type="ECO:0000256" key="5">
    <source>
        <dbReference type="ARBA" id="ARBA00022777"/>
    </source>
</evidence>
<dbReference type="RefSeq" id="WP_337716849.1">
    <property type="nucleotide sequence ID" value="NZ_JBBEUB010000004.1"/>
</dbReference>
<keyword evidence="8" id="KW-0812">Transmembrane</keyword>
<dbReference type="SUPFAM" id="SSF47384">
    <property type="entry name" value="Homodimeric domain of signal transducing histidine kinase"/>
    <property type="match status" value="1"/>
</dbReference>
<evidence type="ECO:0000256" key="6">
    <source>
        <dbReference type="ARBA" id="ARBA00023012"/>
    </source>
</evidence>
<accession>A0ABU8NP53</accession>
<keyword evidence="8" id="KW-1133">Transmembrane helix</keyword>
<keyword evidence="5 10" id="KW-0418">Kinase</keyword>
<evidence type="ECO:0000313" key="10">
    <source>
        <dbReference type="EMBL" id="MEJ2903668.1"/>
    </source>
</evidence>
<dbReference type="InterPro" id="IPR050736">
    <property type="entry name" value="Sensor_HK_Regulatory"/>
</dbReference>
<dbReference type="PROSITE" id="PS50109">
    <property type="entry name" value="HIS_KIN"/>
    <property type="match status" value="1"/>
</dbReference>
<feature type="transmembrane region" description="Helical" evidence="8">
    <location>
        <begin position="103"/>
        <end position="120"/>
    </location>
</feature>
<feature type="transmembrane region" description="Helical" evidence="8">
    <location>
        <begin position="21"/>
        <end position="43"/>
    </location>
</feature>
<evidence type="ECO:0000256" key="7">
    <source>
        <dbReference type="SAM" id="MobiDB-lite"/>
    </source>
</evidence>